<dbReference type="STRING" id="1246626.BleG1_3716"/>
<evidence type="ECO:0000256" key="11">
    <source>
        <dbReference type="ARBA" id="ARBA00023136"/>
    </source>
</evidence>
<protein>
    <recommendedName>
        <fullName evidence="14">ATP synthase subunit c</fullName>
    </recommendedName>
    <alternativeName>
        <fullName evidence="14">ATP synthase F(0) sector subunit c</fullName>
    </alternativeName>
    <alternativeName>
        <fullName evidence="14">F-type ATPase subunit c</fullName>
        <shortName evidence="14">F-ATPase subunit c</shortName>
    </alternativeName>
    <alternativeName>
        <fullName evidence="14">Lipid-binding protein</fullName>
    </alternativeName>
</protein>
<dbReference type="GO" id="GO:0008289">
    <property type="term" value="F:lipid binding"/>
    <property type="evidence" value="ECO:0007669"/>
    <property type="project" value="UniProtKB-KW"/>
</dbReference>
<dbReference type="KEGG" id="ble:BleG1_3716"/>
<keyword evidence="7 14" id="KW-0375">Hydrogen ion transport</keyword>
<evidence type="ECO:0000256" key="2">
    <source>
        <dbReference type="ARBA" id="ARBA00006704"/>
    </source>
</evidence>
<dbReference type="GO" id="GO:0005886">
    <property type="term" value="C:plasma membrane"/>
    <property type="evidence" value="ECO:0007669"/>
    <property type="project" value="UniProtKB-SubCell"/>
</dbReference>
<evidence type="ECO:0000256" key="5">
    <source>
        <dbReference type="ARBA" id="ARBA00022547"/>
    </source>
</evidence>
<evidence type="ECO:0000256" key="12">
    <source>
        <dbReference type="ARBA" id="ARBA00023310"/>
    </source>
</evidence>
<keyword evidence="11 14" id="KW-0472">Membrane</keyword>
<evidence type="ECO:0000256" key="10">
    <source>
        <dbReference type="ARBA" id="ARBA00023121"/>
    </source>
</evidence>
<keyword evidence="6 14" id="KW-0812">Transmembrane</keyword>
<dbReference type="EMBL" id="CP003923">
    <property type="protein sequence ID" value="AIC96263.1"/>
    <property type="molecule type" value="Genomic_DNA"/>
</dbReference>
<dbReference type="InterPro" id="IPR020537">
    <property type="entry name" value="ATP_synth_F0_csu_DDCD_BS"/>
</dbReference>
<dbReference type="PATRIC" id="fig|1246626.3.peg.3711"/>
<proteinExistence type="inferred from homology"/>
<evidence type="ECO:0000256" key="6">
    <source>
        <dbReference type="ARBA" id="ARBA00022692"/>
    </source>
</evidence>
<dbReference type="HAMAP" id="MF_01396">
    <property type="entry name" value="ATP_synth_c_bact"/>
    <property type="match status" value="1"/>
</dbReference>
<keyword evidence="17" id="KW-1185">Reference proteome</keyword>
<comment type="similarity">
    <text evidence="2 14">Belongs to the ATPase C chain family.</text>
</comment>
<dbReference type="GO" id="GO:0033177">
    <property type="term" value="C:proton-transporting two-sector ATPase complex, proton-transporting domain"/>
    <property type="evidence" value="ECO:0007669"/>
    <property type="project" value="InterPro"/>
</dbReference>
<dbReference type="Pfam" id="PF00137">
    <property type="entry name" value="ATP-synt_C"/>
    <property type="match status" value="1"/>
</dbReference>
<evidence type="ECO:0000256" key="9">
    <source>
        <dbReference type="ARBA" id="ARBA00023065"/>
    </source>
</evidence>
<evidence type="ECO:0000256" key="14">
    <source>
        <dbReference type="HAMAP-Rule" id="MF_01396"/>
    </source>
</evidence>
<evidence type="ECO:0000256" key="13">
    <source>
        <dbReference type="ARBA" id="ARBA00025198"/>
    </source>
</evidence>
<feature type="transmembrane region" description="Helical" evidence="14">
    <location>
        <begin position="6"/>
        <end position="31"/>
    </location>
</feature>
<evidence type="ECO:0000256" key="7">
    <source>
        <dbReference type="ARBA" id="ARBA00022781"/>
    </source>
</evidence>
<dbReference type="HOGENOM" id="CLU_148047_1_1_9"/>
<keyword evidence="12 14" id="KW-0066">ATP synthesis</keyword>
<keyword evidence="10 14" id="KW-0446">Lipid-binding</keyword>
<dbReference type="RefSeq" id="WP_274273190.1">
    <property type="nucleotide sequence ID" value="NZ_CP003923.1"/>
</dbReference>
<dbReference type="NCBIfam" id="NF005363">
    <property type="entry name" value="PRK06876.1"/>
    <property type="match status" value="1"/>
</dbReference>
<dbReference type="GO" id="GO:0045259">
    <property type="term" value="C:proton-transporting ATP synthase complex"/>
    <property type="evidence" value="ECO:0007669"/>
    <property type="project" value="UniProtKB-KW"/>
</dbReference>
<comment type="subcellular location">
    <subcellularLocation>
        <location evidence="1 14">Cell membrane</location>
        <topology evidence="1 14">Multi-pass membrane protein</topology>
    </subcellularLocation>
</comment>
<dbReference type="FunFam" id="1.20.20.10:FF:000002">
    <property type="entry name" value="ATP synthase subunit c"/>
    <property type="match status" value="1"/>
</dbReference>
<dbReference type="PROSITE" id="PS00605">
    <property type="entry name" value="ATPASE_C"/>
    <property type="match status" value="1"/>
</dbReference>
<dbReference type="AlphaFoldDB" id="A0A060M6R4"/>
<dbReference type="Proteomes" id="UP000027142">
    <property type="component" value="Chromosome"/>
</dbReference>
<dbReference type="SUPFAM" id="SSF81333">
    <property type="entry name" value="F1F0 ATP synthase subunit C"/>
    <property type="match status" value="1"/>
</dbReference>
<dbReference type="Gene3D" id="1.20.20.10">
    <property type="entry name" value="F1F0 ATP synthase subunit C"/>
    <property type="match status" value="1"/>
</dbReference>
<reference evidence="16 17" key="1">
    <citation type="journal article" date="2014" name="Gene">
        <title>A comparative genomic analysis of the alkalitolerant soil bacterium Bacillus lehensis G1.</title>
        <authorList>
            <person name="Noor Y.M."/>
            <person name="Samsulrizal N.H."/>
            <person name="Jema'on N.A."/>
            <person name="Low K.O."/>
            <person name="Ramli A.N."/>
            <person name="Alias N.I."/>
            <person name="Damis S.I."/>
            <person name="Fuzi S.F."/>
            <person name="Isa M.N."/>
            <person name="Murad A.M."/>
            <person name="Raih M.F."/>
            <person name="Bakar F.D."/>
            <person name="Najimudin N."/>
            <person name="Mahadi N.M."/>
            <person name="Illias R.M."/>
        </authorList>
    </citation>
    <scope>NUCLEOTIDE SEQUENCE [LARGE SCALE GENOMIC DNA]</scope>
    <source>
        <strain evidence="16 17">G1</strain>
    </source>
</reference>
<dbReference type="InterPro" id="IPR000454">
    <property type="entry name" value="ATP_synth_F0_csu"/>
</dbReference>
<comment type="function">
    <text evidence="13 14">F(1)F(0) ATP synthase produces ATP from ADP in the presence of a proton or sodium gradient. F-type ATPases consist of two structural domains, F(1) containing the extramembraneous catalytic core and F(0) containing the membrane proton channel, linked together by a central stalk and a peripheral stalk. During catalysis, ATP synthesis in the catalytic domain of F(1) is coupled via a rotary mechanism of the central stalk subunits to proton translocation.</text>
</comment>
<evidence type="ECO:0000259" key="15">
    <source>
        <dbReference type="Pfam" id="PF00137"/>
    </source>
</evidence>
<dbReference type="eggNOG" id="COG0636">
    <property type="taxonomic scope" value="Bacteria"/>
</dbReference>
<feature type="transmembrane region" description="Helical" evidence="14">
    <location>
        <begin position="51"/>
        <end position="75"/>
    </location>
</feature>
<sequence>MMDPIGYTHLAAGLAAGLAAIGGAIGVALIVKAVLEGVARQPEQRGTLQTLMFIGVPLAEAVPIIAIVVSLILIFS</sequence>
<dbReference type="CDD" id="cd18185">
    <property type="entry name" value="ATP-synt_Fo_c_ATPE"/>
    <property type="match status" value="1"/>
</dbReference>
<dbReference type="InterPro" id="IPR038662">
    <property type="entry name" value="ATP_synth_F0_csu_sf"/>
</dbReference>
<keyword evidence="4 14" id="KW-1003">Cell membrane</keyword>
<evidence type="ECO:0000313" key="16">
    <source>
        <dbReference type="EMBL" id="AIC96263.1"/>
    </source>
</evidence>
<dbReference type="InterPro" id="IPR002379">
    <property type="entry name" value="ATPase_proteolipid_c-like_dom"/>
</dbReference>
<evidence type="ECO:0000256" key="3">
    <source>
        <dbReference type="ARBA" id="ARBA00022448"/>
    </source>
</evidence>
<gene>
    <name evidence="14" type="primary">atpE</name>
    <name evidence="16" type="ORF">BleG1_3716</name>
</gene>
<evidence type="ECO:0000313" key="17">
    <source>
        <dbReference type="Proteomes" id="UP000027142"/>
    </source>
</evidence>
<dbReference type="InterPro" id="IPR005953">
    <property type="entry name" value="ATP_synth_csu_bac/chlpt"/>
</dbReference>
<evidence type="ECO:0000256" key="1">
    <source>
        <dbReference type="ARBA" id="ARBA00004651"/>
    </source>
</evidence>
<evidence type="ECO:0000256" key="8">
    <source>
        <dbReference type="ARBA" id="ARBA00022989"/>
    </source>
</evidence>
<keyword evidence="3 14" id="KW-0813">Transport</keyword>
<dbReference type="NCBIfam" id="TIGR01260">
    <property type="entry name" value="ATP_synt_c"/>
    <property type="match status" value="1"/>
</dbReference>
<comment type="function">
    <text evidence="14">Key component of the F(0) channel; it plays a direct role in translocation across the membrane. A homomeric c-ring of between 10-14 subunits forms the central stalk rotor element with the F(1) delta and epsilon subunits.</text>
</comment>
<dbReference type="GO" id="GO:0046933">
    <property type="term" value="F:proton-transporting ATP synthase activity, rotational mechanism"/>
    <property type="evidence" value="ECO:0007669"/>
    <property type="project" value="UniProtKB-UniRule"/>
</dbReference>
<evidence type="ECO:0000256" key="4">
    <source>
        <dbReference type="ARBA" id="ARBA00022475"/>
    </source>
</evidence>
<dbReference type="PRINTS" id="PR00124">
    <property type="entry name" value="ATPASEC"/>
</dbReference>
<feature type="site" description="Reversibly protonated during proton transport" evidence="14">
    <location>
        <position position="60"/>
    </location>
</feature>
<keyword evidence="5 14" id="KW-0138">CF(0)</keyword>
<keyword evidence="8 14" id="KW-1133">Transmembrane helix</keyword>
<dbReference type="InterPro" id="IPR035921">
    <property type="entry name" value="F/V-ATP_Csub_sf"/>
</dbReference>
<name>A0A060M6R4_9BACI</name>
<keyword evidence="9 14" id="KW-0406">Ion transport</keyword>
<accession>A0A060M6R4</accession>
<feature type="domain" description="V-ATPase proteolipid subunit C-like" evidence="15">
    <location>
        <begin position="10"/>
        <end position="73"/>
    </location>
</feature>
<organism evidence="16 17">
    <name type="scientific">Shouchella lehensis G1</name>
    <dbReference type="NCBI Taxonomy" id="1246626"/>
    <lineage>
        <taxon>Bacteria</taxon>
        <taxon>Bacillati</taxon>
        <taxon>Bacillota</taxon>
        <taxon>Bacilli</taxon>
        <taxon>Bacillales</taxon>
        <taxon>Bacillaceae</taxon>
        <taxon>Shouchella</taxon>
    </lineage>
</organism>